<dbReference type="EMBL" id="FZPD01000001">
    <property type="protein sequence ID" value="SNS51303.1"/>
    <property type="molecule type" value="Genomic_DNA"/>
</dbReference>
<proteinExistence type="predicted"/>
<dbReference type="OrthoDB" id="948894at2"/>
<accession>A0A239F4X4</accession>
<keyword evidence="2" id="KW-0472">Membrane</keyword>
<keyword evidence="4" id="KW-1185">Reference proteome</keyword>
<keyword evidence="2" id="KW-0812">Transmembrane</keyword>
<feature type="transmembrane region" description="Helical" evidence="2">
    <location>
        <begin position="15"/>
        <end position="35"/>
    </location>
</feature>
<dbReference type="Proteomes" id="UP000198393">
    <property type="component" value="Unassembled WGS sequence"/>
</dbReference>
<evidence type="ECO:0000313" key="3">
    <source>
        <dbReference type="EMBL" id="SNS51303.1"/>
    </source>
</evidence>
<dbReference type="Pfam" id="PF19578">
    <property type="entry name" value="DUF6090"/>
    <property type="match status" value="1"/>
</dbReference>
<sequence>MKRILTTLSQKWPEYLLEILVITIGILGAFALNSWNENRKEAQLERQFLERLSDDLTKDIEEIDVSLKSVIARKECTEFLMKVVENPMLLEENPHYFITSIEYAGYTNKPSISDHTFEEIKSSGRLSAISNIEIRNALAVYYDEIENRKQYDFISQDIQLQYLNKRYGILSPEQQIAVGSFSFETDFTLEDALPVYDRMIGNKAFVAWLPAIAQSQTRSIQVFRALHKRASELKSQVDEELDK</sequence>
<evidence type="ECO:0000256" key="1">
    <source>
        <dbReference type="SAM" id="Coils"/>
    </source>
</evidence>
<reference evidence="3 4" key="1">
    <citation type="submission" date="2017-06" db="EMBL/GenBank/DDBJ databases">
        <authorList>
            <person name="Kim H.J."/>
            <person name="Triplett B.A."/>
        </authorList>
    </citation>
    <scope>NUCLEOTIDE SEQUENCE [LARGE SCALE GENOMIC DNA]</scope>
    <source>
        <strain evidence="3 4">DSM 19307</strain>
    </source>
</reference>
<keyword evidence="2" id="KW-1133">Transmembrane helix</keyword>
<dbReference type="RefSeq" id="WP_089355231.1">
    <property type="nucleotide sequence ID" value="NZ_FZPD01000001.1"/>
</dbReference>
<dbReference type="InterPro" id="IPR045749">
    <property type="entry name" value="DUF6090"/>
</dbReference>
<protein>
    <submittedName>
        <fullName evidence="3">Uncharacterized protein</fullName>
    </submittedName>
</protein>
<keyword evidence="1" id="KW-0175">Coiled coil</keyword>
<evidence type="ECO:0000313" key="4">
    <source>
        <dbReference type="Proteomes" id="UP000198393"/>
    </source>
</evidence>
<feature type="coiled-coil region" evidence="1">
    <location>
        <begin position="32"/>
        <end position="59"/>
    </location>
</feature>
<dbReference type="AlphaFoldDB" id="A0A239F4X4"/>
<evidence type="ECO:0000256" key="2">
    <source>
        <dbReference type="SAM" id="Phobius"/>
    </source>
</evidence>
<gene>
    <name evidence="3" type="ORF">SAMN05421640_0465</name>
</gene>
<name>A0A239F4X4_EKHLU</name>
<organism evidence="3 4">
    <name type="scientific">Ekhidna lutea</name>
    <dbReference type="NCBI Taxonomy" id="447679"/>
    <lineage>
        <taxon>Bacteria</taxon>
        <taxon>Pseudomonadati</taxon>
        <taxon>Bacteroidota</taxon>
        <taxon>Cytophagia</taxon>
        <taxon>Cytophagales</taxon>
        <taxon>Reichenbachiellaceae</taxon>
        <taxon>Ekhidna</taxon>
    </lineage>
</organism>